<evidence type="ECO:0000259" key="14">
    <source>
        <dbReference type="PROSITE" id="PS50846"/>
    </source>
</evidence>
<dbReference type="PROSITE" id="PS00154">
    <property type="entry name" value="ATPASE_E1_E2"/>
    <property type="match status" value="1"/>
</dbReference>
<dbReference type="GO" id="GO:0005886">
    <property type="term" value="C:plasma membrane"/>
    <property type="evidence" value="ECO:0007669"/>
    <property type="project" value="UniProtKB-SubCell"/>
</dbReference>
<dbReference type="Proteomes" id="UP000464754">
    <property type="component" value="Chromosome"/>
</dbReference>
<dbReference type="NCBIfam" id="TIGR01494">
    <property type="entry name" value="ATPase_P-type"/>
    <property type="match status" value="1"/>
</dbReference>
<dbReference type="InterPro" id="IPR027256">
    <property type="entry name" value="P-typ_ATPase_IB"/>
</dbReference>
<protein>
    <recommendedName>
        <fullName evidence="11">Cd(2+)-exporting ATPase</fullName>
        <ecNumber evidence="11">7.2.2.21</ecNumber>
    </recommendedName>
</protein>
<dbReference type="EC" id="7.2.2.21" evidence="11"/>
<dbReference type="Gene3D" id="3.40.50.1000">
    <property type="entry name" value="HAD superfamily/HAD-like"/>
    <property type="match status" value="1"/>
</dbReference>
<dbReference type="InterPro" id="IPR006121">
    <property type="entry name" value="HMA_dom"/>
</dbReference>
<dbReference type="InterPro" id="IPR023298">
    <property type="entry name" value="ATPase_P-typ_TM_dom_sf"/>
</dbReference>
<dbReference type="GO" id="GO:0008551">
    <property type="term" value="F:P-type cadmium transporter activity"/>
    <property type="evidence" value="ECO:0007669"/>
    <property type="project" value="UniProtKB-EC"/>
</dbReference>
<dbReference type="InterPro" id="IPR036163">
    <property type="entry name" value="HMA_dom_sf"/>
</dbReference>
<keyword evidence="16" id="KW-1185">Reference proteome</keyword>
<evidence type="ECO:0000313" key="15">
    <source>
        <dbReference type="EMBL" id="BBK24031.1"/>
    </source>
</evidence>
<dbReference type="InterPro" id="IPR018303">
    <property type="entry name" value="ATPase_P-typ_P_site"/>
</dbReference>
<dbReference type="SFLD" id="SFLDG00002">
    <property type="entry name" value="C1.7:_P-type_atpase_like"/>
    <property type="match status" value="1"/>
</dbReference>
<dbReference type="Gene3D" id="2.70.150.10">
    <property type="entry name" value="Calcium-transporting ATPase, cytoplasmic transduction domain A"/>
    <property type="match status" value="1"/>
</dbReference>
<name>A0A6N4TNA2_9FIRM</name>
<dbReference type="InterPro" id="IPR036412">
    <property type="entry name" value="HAD-like_sf"/>
</dbReference>
<dbReference type="RefSeq" id="WP_115714398.1">
    <property type="nucleotide sequence ID" value="NZ_AP019695.1"/>
</dbReference>
<feature type="transmembrane region" description="Helical" evidence="13">
    <location>
        <begin position="344"/>
        <end position="364"/>
    </location>
</feature>
<feature type="transmembrane region" description="Helical" evidence="13">
    <location>
        <begin position="128"/>
        <end position="154"/>
    </location>
</feature>
<dbReference type="InterPro" id="IPR059000">
    <property type="entry name" value="ATPase_P-type_domA"/>
</dbReference>
<dbReference type="InterPro" id="IPR051014">
    <property type="entry name" value="Cation_Transport_ATPase_IB"/>
</dbReference>
<evidence type="ECO:0000256" key="11">
    <source>
        <dbReference type="ARBA" id="ARBA00039103"/>
    </source>
</evidence>
<feature type="domain" description="HMA" evidence="14">
    <location>
        <begin position="37"/>
        <end position="106"/>
    </location>
</feature>
<dbReference type="InterPro" id="IPR001757">
    <property type="entry name" value="P_typ_ATPase"/>
</dbReference>
<dbReference type="CDD" id="cd00371">
    <property type="entry name" value="HMA"/>
    <property type="match status" value="1"/>
</dbReference>
<accession>A0A6N4TNA2</accession>
<evidence type="ECO:0000256" key="3">
    <source>
        <dbReference type="ARBA" id="ARBA00022539"/>
    </source>
</evidence>
<comment type="similarity">
    <text evidence="2 13">Belongs to the cation transport ATPase (P-type) (TC 3.A.3) family. Type IB subfamily.</text>
</comment>
<dbReference type="InterPro" id="IPR044492">
    <property type="entry name" value="P_typ_ATPase_HD_dom"/>
</dbReference>
<evidence type="ECO:0000256" key="1">
    <source>
        <dbReference type="ARBA" id="ARBA00004651"/>
    </source>
</evidence>
<evidence type="ECO:0000256" key="12">
    <source>
        <dbReference type="ARBA" id="ARBA00049338"/>
    </source>
</evidence>
<keyword evidence="3" id="KW-0104">Cadmium</keyword>
<organism evidence="15 16">
    <name type="scientific">Amedibacterium intestinale</name>
    <dbReference type="NCBI Taxonomy" id="2583452"/>
    <lineage>
        <taxon>Bacteria</taxon>
        <taxon>Bacillati</taxon>
        <taxon>Bacillota</taxon>
        <taxon>Erysipelotrichia</taxon>
        <taxon>Erysipelotrichales</taxon>
        <taxon>Erysipelotrichaceae</taxon>
        <taxon>Amedibacterium</taxon>
    </lineage>
</organism>
<dbReference type="SUPFAM" id="SSF55008">
    <property type="entry name" value="HMA, heavy metal-associated domain"/>
    <property type="match status" value="1"/>
</dbReference>
<dbReference type="InterPro" id="IPR023214">
    <property type="entry name" value="HAD_sf"/>
</dbReference>
<dbReference type="SFLD" id="SFLDF00027">
    <property type="entry name" value="p-type_atpase"/>
    <property type="match status" value="1"/>
</dbReference>
<dbReference type="SUPFAM" id="SSF81665">
    <property type="entry name" value="Calcium ATPase, transmembrane domain M"/>
    <property type="match status" value="1"/>
</dbReference>
<dbReference type="PANTHER" id="PTHR48085:SF5">
    <property type="entry name" value="CADMIUM_ZINC-TRANSPORTING ATPASE HMA4-RELATED"/>
    <property type="match status" value="1"/>
</dbReference>
<comment type="catalytic activity">
    <reaction evidence="12">
        <text>Cd(2+)(in) + ATP + H2O = Cd(2+)(out) + ADP + phosphate + H(+)</text>
        <dbReference type="Rhea" id="RHEA:12132"/>
        <dbReference type="ChEBI" id="CHEBI:15377"/>
        <dbReference type="ChEBI" id="CHEBI:15378"/>
        <dbReference type="ChEBI" id="CHEBI:30616"/>
        <dbReference type="ChEBI" id="CHEBI:43474"/>
        <dbReference type="ChEBI" id="CHEBI:48775"/>
        <dbReference type="ChEBI" id="CHEBI:456216"/>
        <dbReference type="EC" id="7.2.2.21"/>
    </reaction>
</comment>
<evidence type="ECO:0000256" key="8">
    <source>
        <dbReference type="ARBA" id="ARBA00022967"/>
    </source>
</evidence>
<dbReference type="GO" id="GO:0016887">
    <property type="term" value="F:ATP hydrolysis activity"/>
    <property type="evidence" value="ECO:0007669"/>
    <property type="project" value="InterPro"/>
</dbReference>
<dbReference type="SUPFAM" id="SSF56784">
    <property type="entry name" value="HAD-like"/>
    <property type="match status" value="1"/>
</dbReference>
<dbReference type="PRINTS" id="PR00119">
    <property type="entry name" value="CATATPASE"/>
</dbReference>
<evidence type="ECO:0000256" key="7">
    <source>
        <dbReference type="ARBA" id="ARBA00022840"/>
    </source>
</evidence>
<dbReference type="Gene3D" id="3.40.1110.10">
    <property type="entry name" value="Calcium-transporting ATPase, cytoplasmic domain N"/>
    <property type="match status" value="1"/>
</dbReference>
<dbReference type="Pfam" id="PF00702">
    <property type="entry name" value="Hydrolase"/>
    <property type="match status" value="1"/>
</dbReference>
<feature type="transmembrane region" description="Helical" evidence="13">
    <location>
        <begin position="678"/>
        <end position="697"/>
    </location>
</feature>
<gene>
    <name evidence="15" type="ORF">Aargi30884_29340</name>
</gene>
<evidence type="ECO:0000256" key="9">
    <source>
        <dbReference type="ARBA" id="ARBA00022989"/>
    </source>
</evidence>
<dbReference type="PRINTS" id="PR00941">
    <property type="entry name" value="CDATPASE"/>
</dbReference>
<sequence>MEKHLHQECSHEHHHEHHHTCSCEHSHEHKEIQVHKKMEKLYITGLDCANCAAKIEEHVKHMENVKEAVLDFSQGILFVEVKDVSHKEETFQNIKEAAEKMEDGVSVQFEKTDGKEESVLSIQKNWKLFLGIILFVIAAFTKIEWLFILSYLFAGCRVLYTAVKNIGRKELFDENFLMSIATLGAFYLRDYEEAVAVMIFYEVGEMLQSYAVNSSRKSISSLMNLKSEYACIEDNGKEITVKPEEVKVGSKMLVKAGERVALDGVVVEGSTSLDTSALTGESLPQEVHAGDEVLAGSVNLRGLLVLEVTHEYKDSTVSRILELVENASSKKAPMEKFITRFAKIYTPIVVFLALALAIVPPLFIEGVEFHAMLESALTFLVVSCPCALVISIPLGLFAGIGAAGKNGVLIKGGNYLEALQKVDCVVFDKTGTLTKGSFQVVEIHAEDKEELLQLAAYAEAYSNHPIAQSIRNAYGKQIDTKRLSKYEEFAGNGVCVYFDEDELMIGNHRFMETNNINCPVFDHTGTIVYVSKNKVYLGYLVIDDEVKETSKEAIAQLKKQGVSRIVMLSGDHQKAGEALASKLELDEIYMQMLPDDKVKKVEELLEEETENGKLVFVGDGINDAPVLARADIGVAMGGIGSDAAIEAADIVLMKDDPNALAYAIHLAKETMKILNQNIAFSLGIKVLIMILAVAGYANMWMGVFADVGVALLAVLNSMRVLKIK</sequence>
<dbReference type="InterPro" id="IPR023299">
    <property type="entry name" value="ATPase_P-typ_cyto_dom_N"/>
</dbReference>
<keyword evidence="8" id="KW-1278">Translocase</keyword>
<evidence type="ECO:0000256" key="2">
    <source>
        <dbReference type="ARBA" id="ARBA00006024"/>
    </source>
</evidence>
<dbReference type="EMBL" id="AP019695">
    <property type="protein sequence ID" value="BBK24031.1"/>
    <property type="molecule type" value="Genomic_DNA"/>
</dbReference>
<feature type="transmembrane region" description="Helical" evidence="13">
    <location>
        <begin position="376"/>
        <end position="403"/>
    </location>
</feature>
<dbReference type="InterPro" id="IPR008250">
    <property type="entry name" value="ATPase_P-typ_transduc_dom_A_sf"/>
</dbReference>
<evidence type="ECO:0000256" key="10">
    <source>
        <dbReference type="ARBA" id="ARBA00023136"/>
    </source>
</evidence>
<feature type="transmembrane region" description="Helical" evidence="13">
    <location>
        <begin position="703"/>
        <end position="721"/>
    </location>
</feature>
<evidence type="ECO:0000256" key="6">
    <source>
        <dbReference type="ARBA" id="ARBA00022741"/>
    </source>
</evidence>
<dbReference type="GO" id="GO:0005524">
    <property type="term" value="F:ATP binding"/>
    <property type="evidence" value="ECO:0007669"/>
    <property type="project" value="UniProtKB-UniRule"/>
</dbReference>
<keyword evidence="6 13" id="KW-0547">Nucleotide-binding</keyword>
<dbReference type="Pfam" id="PF00403">
    <property type="entry name" value="HMA"/>
    <property type="match status" value="1"/>
</dbReference>
<dbReference type="PROSITE" id="PS50846">
    <property type="entry name" value="HMA_2"/>
    <property type="match status" value="1"/>
</dbReference>
<evidence type="ECO:0000256" key="5">
    <source>
        <dbReference type="ARBA" id="ARBA00022723"/>
    </source>
</evidence>
<dbReference type="NCBIfam" id="TIGR01525">
    <property type="entry name" value="ATPase-IB_hvy"/>
    <property type="match status" value="1"/>
</dbReference>
<dbReference type="NCBIfam" id="TIGR01512">
    <property type="entry name" value="ATPase-IB2_Cd"/>
    <property type="match status" value="1"/>
</dbReference>
<dbReference type="SFLD" id="SFLDS00003">
    <property type="entry name" value="Haloacid_Dehalogenase"/>
    <property type="match status" value="1"/>
</dbReference>
<dbReference type="PANTHER" id="PTHR48085">
    <property type="entry name" value="CADMIUM/ZINC-TRANSPORTING ATPASE HMA2-RELATED"/>
    <property type="match status" value="1"/>
</dbReference>
<keyword evidence="5 13" id="KW-0479">Metal-binding</keyword>
<dbReference type="Gene3D" id="3.30.70.100">
    <property type="match status" value="1"/>
</dbReference>
<keyword evidence="10 13" id="KW-0472">Membrane</keyword>
<dbReference type="AlphaFoldDB" id="A0A6N4TNA2"/>
<evidence type="ECO:0000313" key="16">
    <source>
        <dbReference type="Proteomes" id="UP000464754"/>
    </source>
</evidence>
<dbReference type="Pfam" id="PF00122">
    <property type="entry name" value="E1-E2_ATPase"/>
    <property type="match status" value="1"/>
</dbReference>
<evidence type="ECO:0000256" key="4">
    <source>
        <dbReference type="ARBA" id="ARBA00022692"/>
    </source>
</evidence>
<reference evidence="16" key="1">
    <citation type="submission" date="2019-05" db="EMBL/GenBank/DDBJ databases">
        <title>Complete genome sequencing of Absiella argi strain JCM 30884.</title>
        <authorList>
            <person name="Sakamoto M."/>
            <person name="Murakami T."/>
            <person name="Mori H."/>
        </authorList>
    </citation>
    <scope>NUCLEOTIDE SEQUENCE [LARGE SCALE GENOMIC DNA]</scope>
    <source>
        <strain evidence="16">JCM 30884</strain>
    </source>
</reference>
<dbReference type="KEGG" id="aarg:Aargi30884_29340"/>
<keyword evidence="4 13" id="KW-0812">Transmembrane</keyword>
<keyword evidence="7 13" id="KW-0067">ATP-binding</keyword>
<dbReference type="SUPFAM" id="SSF81653">
    <property type="entry name" value="Calcium ATPase, transduction domain A"/>
    <property type="match status" value="1"/>
</dbReference>
<keyword evidence="13" id="KW-1003">Cell membrane</keyword>
<comment type="subcellular location">
    <subcellularLocation>
        <location evidence="1">Cell membrane</location>
        <topology evidence="1">Multi-pass membrane protein</topology>
    </subcellularLocation>
</comment>
<evidence type="ECO:0000256" key="13">
    <source>
        <dbReference type="RuleBase" id="RU362081"/>
    </source>
</evidence>
<proteinExistence type="inferred from homology"/>
<keyword evidence="9 13" id="KW-1133">Transmembrane helix</keyword>
<dbReference type="FunFam" id="2.70.150.10:FF:000002">
    <property type="entry name" value="Copper-transporting ATPase 1, putative"/>
    <property type="match status" value="1"/>
</dbReference>
<dbReference type="GO" id="GO:0046872">
    <property type="term" value="F:metal ion binding"/>
    <property type="evidence" value="ECO:0007669"/>
    <property type="project" value="UniProtKB-KW"/>
</dbReference>